<name>A0A2M9YTA2_9LEPT</name>
<comment type="caution">
    <text evidence="1">The sequence shown here is derived from an EMBL/GenBank/DDBJ whole genome shotgun (WGS) entry which is preliminary data.</text>
</comment>
<dbReference type="Proteomes" id="UP000232188">
    <property type="component" value="Unassembled WGS sequence"/>
</dbReference>
<dbReference type="AlphaFoldDB" id="A0A2M9YTA2"/>
<proteinExistence type="predicted"/>
<accession>A0A2M9YTA2</accession>
<evidence type="ECO:0000313" key="1">
    <source>
        <dbReference type="EMBL" id="PJZ54775.1"/>
    </source>
</evidence>
<reference evidence="1 2" key="1">
    <citation type="submission" date="2017-07" db="EMBL/GenBank/DDBJ databases">
        <title>Leptospira spp. isolated from tropical soils.</title>
        <authorList>
            <person name="Thibeaux R."/>
            <person name="Iraola G."/>
            <person name="Ferres I."/>
            <person name="Bierque E."/>
            <person name="Girault D."/>
            <person name="Soupe-Gilbert M.-E."/>
            <person name="Picardeau M."/>
            <person name="Goarant C."/>
        </authorList>
    </citation>
    <scope>NUCLEOTIDE SEQUENCE [LARGE SCALE GENOMIC DNA]</scope>
    <source>
        <strain evidence="1 2">FH2-B-C1</strain>
    </source>
</reference>
<gene>
    <name evidence="1" type="ORF">CH380_03430</name>
</gene>
<sequence>MRRILSSTCRSSDFFRETMISPPSLGGGGGMAGRIGGIFSITKRHFFQEEFSRRGFVGAPICS</sequence>
<protein>
    <submittedName>
        <fullName evidence="1">Uncharacterized protein</fullName>
    </submittedName>
</protein>
<organism evidence="1 2">
    <name type="scientific">Leptospira adleri</name>
    <dbReference type="NCBI Taxonomy" id="2023186"/>
    <lineage>
        <taxon>Bacteria</taxon>
        <taxon>Pseudomonadati</taxon>
        <taxon>Spirochaetota</taxon>
        <taxon>Spirochaetia</taxon>
        <taxon>Leptospirales</taxon>
        <taxon>Leptospiraceae</taxon>
        <taxon>Leptospira</taxon>
    </lineage>
</organism>
<dbReference type="EMBL" id="NPDV01000002">
    <property type="protein sequence ID" value="PJZ54775.1"/>
    <property type="molecule type" value="Genomic_DNA"/>
</dbReference>
<evidence type="ECO:0000313" key="2">
    <source>
        <dbReference type="Proteomes" id="UP000232188"/>
    </source>
</evidence>